<dbReference type="InterPro" id="IPR036117">
    <property type="entry name" value="DhaL_dom_sf"/>
</dbReference>
<dbReference type="GO" id="GO:0004371">
    <property type="term" value="F:glycerone kinase activity"/>
    <property type="evidence" value="ECO:0007669"/>
    <property type="project" value="InterPro"/>
</dbReference>
<dbReference type="FunFam" id="1.25.40.340:FF:000002">
    <property type="entry name" value="Dihydroxyacetone kinase, L subunit"/>
    <property type="match status" value="1"/>
</dbReference>
<dbReference type="SUPFAM" id="SSF82549">
    <property type="entry name" value="DAK1/DegV-like"/>
    <property type="match status" value="1"/>
</dbReference>
<keyword evidence="4" id="KW-0067">ATP-binding</keyword>
<reference evidence="8 9" key="1">
    <citation type="submission" date="2019-04" db="EMBL/GenBank/DDBJ databases">
        <title>Isolation and identification of Cellulomonas shaoxiangyii sp. Nov. isolated from feces of the Tibetan antelopes (Pantholops hodgsonii) in the Qinghai-Tibet plateau of China.</title>
        <authorList>
            <person name="Tian Z."/>
        </authorList>
    </citation>
    <scope>NUCLEOTIDE SEQUENCE [LARGE SCALE GENOMIC DNA]</scope>
    <source>
        <strain evidence="8 9">Z28</strain>
    </source>
</reference>
<evidence type="ECO:0000313" key="9">
    <source>
        <dbReference type="Proteomes" id="UP000296469"/>
    </source>
</evidence>
<dbReference type="AlphaFoldDB" id="A0A4P7SQY9"/>
<dbReference type="Pfam" id="PF02733">
    <property type="entry name" value="Dak1"/>
    <property type="match status" value="1"/>
</dbReference>
<dbReference type="GO" id="GO:0019563">
    <property type="term" value="P:glycerol catabolic process"/>
    <property type="evidence" value="ECO:0007669"/>
    <property type="project" value="TreeGrafter"/>
</dbReference>
<dbReference type="SUPFAM" id="SSF101473">
    <property type="entry name" value="DhaL-like"/>
    <property type="match status" value="1"/>
</dbReference>
<dbReference type="PROSITE" id="PS51481">
    <property type="entry name" value="DHAK"/>
    <property type="match status" value="1"/>
</dbReference>
<evidence type="ECO:0000313" key="8">
    <source>
        <dbReference type="EMBL" id="QCB95484.1"/>
    </source>
</evidence>
<dbReference type="Gene3D" id="1.25.40.340">
    <property type="match status" value="1"/>
</dbReference>
<dbReference type="SMART" id="SM01120">
    <property type="entry name" value="Dak2"/>
    <property type="match status" value="1"/>
</dbReference>
<dbReference type="GO" id="GO:0005524">
    <property type="term" value="F:ATP binding"/>
    <property type="evidence" value="ECO:0007669"/>
    <property type="project" value="UniProtKB-KW"/>
</dbReference>
<evidence type="ECO:0000259" key="7">
    <source>
        <dbReference type="PROSITE" id="PS51481"/>
    </source>
</evidence>
<accession>A0A4P7SQY9</accession>
<evidence type="ECO:0000256" key="4">
    <source>
        <dbReference type="ARBA" id="ARBA00022840"/>
    </source>
</evidence>
<evidence type="ECO:0000256" key="1">
    <source>
        <dbReference type="ARBA" id="ARBA00022679"/>
    </source>
</evidence>
<feature type="region of interest" description="Disordered" evidence="5">
    <location>
        <begin position="337"/>
        <end position="376"/>
    </location>
</feature>
<dbReference type="Gene3D" id="3.30.1180.20">
    <property type="entry name" value="Dihydroxyacetone kinase, domain 2"/>
    <property type="match status" value="1"/>
</dbReference>
<dbReference type="InterPro" id="IPR004006">
    <property type="entry name" value="DhaK_dom"/>
</dbReference>
<dbReference type="KEGG" id="celz:E5225_16145"/>
<evidence type="ECO:0000259" key="6">
    <source>
        <dbReference type="PROSITE" id="PS51480"/>
    </source>
</evidence>
<gene>
    <name evidence="8" type="ORF">E5225_16145</name>
</gene>
<feature type="domain" description="DhaK" evidence="7">
    <location>
        <begin position="7"/>
        <end position="327"/>
    </location>
</feature>
<dbReference type="GO" id="GO:0005829">
    <property type="term" value="C:cytosol"/>
    <property type="evidence" value="ECO:0007669"/>
    <property type="project" value="TreeGrafter"/>
</dbReference>
<dbReference type="InterPro" id="IPR050861">
    <property type="entry name" value="Dihydroxyacetone_Kinase"/>
</dbReference>
<proteinExistence type="predicted"/>
<feature type="domain" description="DhaL" evidence="6">
    <location>
        <begin position="387"/>
        <end position="590"/>
    </location>
</feature>
<dbReference type="PROSITE" id="PS51480">
    <property type="entry name" value="DHAL"/>
    <property type="match status" value="1"/>
</dbReference>
<dbReference type="Proteomes" id="UP000296469">
    <property type="component" value="Chromosome"/>
</dbReference>
<dbReference type="Pfam" id="PF02734">
    <property type="entry name" value="Dak2"/>
    <property type="match status" value="1"/>
</dbReference>
<dbReference type="PANTHER" id="PTHR28629:SF4">
    <property type="entry name" value="TRIOKINASE_FMN CYCLASE"/>
    <property type="match status" value="1"/>
</dbReference>
<feature type="compositionally biased region" description="Low complexity" evidence="5">
    <location>
        <begin position="346"/>
        <end position="363"/>
    </location>
</feature>
<name>A0A4P7SQY9_9CELL</name>
<dbReference type="NCBIfam" id="NF011049">
    <property type="entry name" value="PRK14479.1"/>
    <property type="match status" value="1"/>
</dbReference>
<dbReference type="PANTHER" id="PTHR28629">
    <property type="entry name" value="TRIOKINASE/FMN CYCLASE"/>
    <property type="match status" value="1"/>
</dbReference>
<keyword evidence="1" id="KW-0808">Transferase</keyword>
<organism evidence="8 9">
    <name type="scientific">Cellulomonas shaoxiangyii</name>
    <dbReference type="NCBI Taxonomy" id="2566013"/>
    <lineage>
        <taxon>Bacteria</taxon>
        <taxon>Bacillati</taxon>
        <taxon>Actinomycetota</taxon>
        <taxon>Actinomycetes</taxon>
        <taxon>Micrococcales</taxon>
        <taxon>Cellulomonadaceae</taxon>
        <taxon>Cellulomonas</taxon>
    </lineage>
</organism>
<evidence type="ECO:0000256" key="5">
    <source>
        <dbReference type="SAM" id="MobiDB-lite"/>
    </source>
</evidence>
<evidence type="ECO:0000256" key="3">
    <source>
        <dbReference type="ARBA" id="ARBA00022777"/>
    </source>
</evidence>
<evidence type="ECO:0000256" key="2">
    <source>
        <dbReference type="ARBA" id="ARBA00022741"/>
    </source>
</evidence>
<keyword evidence="3 8" id="KW-0418">Kinase</keyword>
<dbReference type="Gene3D" id="3.40.50.10440">
    <property type="entry name" value="Dihydroxyacetone kinase, domain 1"/>
    <property type="match status" value="1"/>
</dbReference>
<protein>
    <submittedName>
        <fullName evidence="8">Dihydroxyacetone kinase family protein</fullName>
    </submittedName>
</protein>
<dbReference type="EMBL" id="CP039291">
    <property type="protein sequence ID" value="QCB95484.1"/>
    <property type="molecule type" value="Genomic_DNA"/>
</dbReference>
<dbReference type="FunFam" id="3.40.50.10440:FF:000001">
    <property type="entry name" value="Dihydroxyacetone kinase, DhaK subunit"/>
    <property type="match status" value="1"/>
</dbReference>
<dbReference type="RefSeq" id="WP_136225568.1">
    <property type="nucleotide sequence ID" value="NZ_CP039291.1"/>
</dbReference>
<keyword evidence="9" id="KW-1185">Reference proteome</keyword>
<sequence length="604" mass="59881">MSPLADDPARFADDVLDGFVDLYADQVRRVPGGVVRAVPAARSQVAVVVGGGSGHYPAFCGLVGPGLAHGAVVGNVFTSPSTADAVSVGAAAAGDAGVLLLTGNYAGDVMNFTLARDELRRRGVPAEFLVVTDDIASAPADEADRRRGIAGDLVVFKAAGAAAAAGASLEEVVAAATHANDRTRTLGVAFDGCTLPGADAPLFTVPEGMFGIGVGIHGEPGIGEVPACSATELATLLVDRLLAERPAGAATRVAAVLNGLGRTKYEELFVLWRAVRARLDAAGLQVVAPEAGELVTSLDMSGCSLTLVWLDDELERLWCAPAHTPAYRRGDVPVADGSEGAGGAGAASSAVTGPPADAASADADPADADPADAQPRVVDPADAAEAIVLVAALQRVVAVLGELEGELGRLDAVAGDGDHGRGMVRGAGAASDAATASADAGHGAAACLRDAGQAWADRAGGTSGVLWGAGVSAAADALGARPAADPLTRAARAVRAGVDAVAALGGARPGDKTMLDAAEPFAGELERAAAAGVPLDVAWRDALAAADAAASATAGLRPRLGRARPLAERSVGTPDPGAVSFAAVLTAVWSAARAADGPDEEGTR</sequence>
<keyword evidence="2" id="KW-0547">Nucleotide-binding</keyword>
<dbReference type="InterPro" id="IPR004007">
    <property type="entry name" value="DhaL_dom"/>
</dbReference>